<evidence type="ECO:0000256" key="3">
    <source>
        <dbReference type="ARBA" id="ARBA00023295"/>
    </source>
</evidence>
<dbReference type="GO" id="GO:0004556">
    <property type="term" value="F:alpha-amylase activity"/>
    <property type="evidence" value="ECO:0007669"/>
    <property type="project" value="TreeGrafter"/>
</dbReference>
<keyword evidence="3" id="KW-0326">Glycosidase</keyword>
<dbReference type="InterPro" id="IPR006047">
    <property type="entry name" value="GH13_cat_dom"/>
</dbReference>
<dbReference type="GO" id="GO:0009313">
    <property type="term" value="P:oligosaccharide catabolic process"/>
    <property type="evidence" value="ECO:0007669"/>
    <property type="project" value="TreeGrafter"/>
</dbReference>
<protein>
    <submittedName>
        <fullName evidence="5">Alpha-glucosidase</fullName>
    </submittedName>
</protein>
<dbReference type="InterPro" id="IPR013780">
    <property type="entry name" value="Glyco_hydro_b"/>
</dbReference>
<evidence type="ECO:0000256" key="2">
    <source>
        <dbReference type="ARBA" id="ARBA00022801"/>
    </source>
</evidence>
<dbReference type="Gene3D" id="3.90.400.10">
    <property type="entry name" value="Oligo-1,6-glucosidase, Domain 2"/>
    <property type="match status" value="1"/>
</dbReference>
<gene>
    <name evidence="5" type="ORF">SAMN02745132_04287</name>
</gene>
<reference evidence="6" key="1">
    <citation type="submission" date="2017-02" db="EMBL/GenBank/DDBJ databases">
        <authorList>
            <person name="Varghese N."/>
            <person name="Submissions S."/>
        </authorList>
    </citation>
    <scope>NUCLEOTIDE SEQUENCE [LARGE SCALE GENOMIC DNA]</scope>
    <source>
        <strain evidence="6">DSM 22720</strain>
    </source>
</reference>
<dbReference type="PANTHER" id="PTHR10357:SF179">
    <property type="entry name" value="NEUTRAL AND BASIC AMINO ACID TRANSPORT PROTEIN RBAT"/>
    <property type="match status" value="1"/>
</dbReference>
<dbReference type="PANTHER" id="PTHR10357">
    <property type="entry name" value="ALPHA-AMYLASE FAMILY MEMBER"/>
    <property type="match status" value="1"/>
</dbReference>
<organism evidence="5 6">
    <name type="scientific">Enterovibrio nigricans DSM 22720</name>
    <dbReference type="NCBI Taxonomy" id="1121868"/>
    <lineage>
        <taxon>Bacteria</taxon>
        <taxon>Pseudomonadati</taxon>
        <taxon>Pseudomonadota</taxon>
        <taxon>Gammaproteobacteria</taxon>
        <taxon>Vibrionales</taxon>
        <taxon>Vibrionaceae</taxon>
        <taxon>Enterovibrio</taxon>
    </lineage>
</organism>
<dbReference type="InterPro" id="IPR045857">
    <property type="entry name" value="O16G_dom_2"/>
</dbReference>
<evidence type="ECO:0000313" key="6">
    <source>
        <dbReference type="Proteomes" id="UP000190162"/>
    </source>
</evidence>
<keyword evidence="6" id="KW-1185">Reference proteome</keyword>
<evidence type="ECO:0000313" key="5">
    <source>
        <dbReference type="EMBL" id="SKA68406.1"/>
    </source>
</evidence>
<dbReference type="Gene3D" id="3.20.20.80">
    <property type="entry name" value="Glycosidases"/>
    <property type="match status" value="1"/>
</dbReference>
<comment type="similarity">
    <text evidence="1">Belongs to the glycosyl hydrolase 13 family.</text>
</comment>
<evidence type="ECO:0000259" key="4">
    <source>
        <dbReference type="SMART" id="SM00642"/>
    </source>
</evidence>
<proteinExistence type="inferred from homology"/>
<dbReference type="EMBL" id="FUXU01000100">
    <property type="protein sequence ID" value="SKA68406.1"/>
    <property type="molecule type" value="Genomic_DNA"/>
</dbReference>
<name>A0A1T4VTW3_9GAMM</name>
<dbReference type="FunFam" id="3.90.400.10:FF:000002">
    <property type="entry name" value="Sucrose isomerase"/>
    <property type="match status" value="1"/>
</dbReference>
<feature type="domain" description="Glycosyl hydrolase family 13 catalytic" evidence="4">
    <location>
        <begin position="11"/>
        <end position="398"/>
    </location>
</feature>
<dbReference type="Proteomes" id="UP000190162">
    <property type="component" value="Unassembled WGS sequence"/>
</dbReference>
<dbReference type="Gene3D" id="2.60.40.1180">
    <property type="entry name" value="Golgi alpha-mannosidase II"/>
    <property type="match status" value="1"/>
</dbReference>
<sequence length="531" mass="60874">MTPNESPILYYVYVRSFFDSNSDGIGDIKGVCEKLDYFQWLGVDGILLSPIFNSPLNDFGYDITDLRGINPEYGTIENVKTLIAEAKKRKLMVFMDFVANHTSTKHPWFLESSRQEDNVKTDWYVWAPAKADGSPPNNWLTIFGESAWRWHPTRSKYYLHNTLSNQPDLNYRHPDVVRELLASVRFWFDLGVTGLRLDSVNLYLHDDKLRNNPPKHLDRQDPARADPYQYQSQRYNISRPENIHLLKQLRVIADSYDEKKWLLGSLSDPSPYPVIDRYTSEEDALDAANVFESLSMCQNFHQVGVQLKQFFDTVHPGLGCWSTGNHDIARVVTRWQGAQDHPDAAKLLLTLLAVLRGAITLYQGEELGLPEAEVAPEDRRDLFGKQVIANYVGRDGCRTPIPWDHNKPFFGFSEQASWLPLDANHATLTVSTQKAQSDSVLHFTREFLHWRKSYPALLHGRCRLLAFNQTLMVLERQHEDQTLIIALNGSAHEATVKLNLPCHANTLAIPHTNVQEKKGLRCKVSRRPLRP</sequence>
<dbReference type="SMART" id="SM00642">
    <property type="entry name" value="Aamy"/>
    <property type="match status" value="1"/>
</dbReference>
<accession>A0A1T4VTW3</accession>
<dbReference type="SUPFAM" id="SSF51445">
    <property type="entry name" value="(Trans)glycosidases"/>
    <property type="match status" value="1"/>
</dbReference>
<evidence type="ECO:0000256" key="1">
    <source>
        <dbReference type="ARBA" id="ARBA00008061"/>
    </source>
</evidence>
<keyword evidence="2" id="KW-0378">Hydrolase</keyword>
<dbReference type="InterPro" id="IPR017853">
    <property type="entry name" value="GH"/>
</dbReference>
<dbReference type="RefSeq" id="WP_078754381.1">
    <property type="nucleotide sequence ID" value="NZ_FUXU01000100.1"/>
</dbReference>
<dbReference type="Pfam" id="PF00128">
    <property type="entry name" value="Alpha-amylase"/>
    <property type="match status" value="1"/>
</dbReference>
<dbReference type="OrthoDB" id="9805159at2"/>
<dbReference type="AlphaFoldDB" id="A0A1T4VTW3"/>